<comment type="caution">
    <text evidence="2">The sequence shown here is derived from an EMBL/GenBank/DDBJ whole genome shotgun (WGS) entry which is preliminary data.</text>
</comment>
<accession>A0A7X4WAR9</accession>
<dbReference type="Proteomes" id="UP000465712">
    <property type="component" value="Unassembled WGS sequence"/>
</dbReference>
<evidence type="ECO:0000313" key="2">
    <source>
        <dbReference type="EMBL" id="NAW65334.1"/>
    </source>
</evidence>
<name>A0A7X4WAR9_9GAMM</name>
<dbReference type="AlphaFoldDB" id="A0A7X4WAR9"/>
<organism evidence="2 3">
    <name type="scientific">Photobacterium halotolerans</name>
    <dbReference type="NCBI Taxonomy" id="265726"/>
    <lineage>
        <taxon>Bacteria</taxon>
        <taxon>Pseudomonadati</taxon>
        <taxon>Pseudomonadota</taxon>
        <taxon>Gammaproteobacteria</taxon>
        <taxon>Vibrionales</taxon>
        <taxon>Vibrionaceae</taxon>
        <taxon>Photobacterium</taxon>
    </lineage>
</organism>
<keyword evidence="1" id="KW-0472">Membrane</keyword>
<dbReference type="RefSeq" id="WP_161444346.1">
    <property type="nucleotide sequence ID" value="NZ_WXWW01000139.1"/>
</dbReference>
<evidence type="ECO:0000313" key="3">
    <source>
        <dbReference type="Proteomes" id="UP000465712"/>
    </source>
</evidence>
<feature type="transmembrane region" description="Helical" evidence="1">
    <location>
        <begin position="12"/>
        <end position="33"/>
    </location>
</feature>
<reference evidence="2 3" key="1">
    <citation type="submission" date="2017-05" db="EMBL/GenBank/DDBJ databases">
        <title>High clonality and local adaptation shapes Vibrionaceae linages within an endangered oasis.</title>
        <authorList>
            <person name="Vazquez-Rosas-Landa M."/>
        </authorList>
    </citation>
    <scope>NUCLEOTIDE SEQUENCE [LARGE SCALE GENOMIC DNA]</scope>
    <source>
        <strain evidence="2 3">P46_P4S1P180</strain>
    </source>
</reference>
<keyword evidence="1" id="KW-0812">Transmembrane</keyword>
<proteinExistence type="predicted"/>
<keyword evidence="1" id="KW-1133">Transmembrane helix</keyword>
<evidence type="ECO:0000256" key="1">
    <source>
        <dbReference type="SAM" id="Phobius"/>
    </source>
</evidence>
<protein>
    <submittedName>
        <fullName evidence="2">Uncharacterized protein</fullName>
    </submittedName>
</protein>
<gene>
    <name evidence="2" type="ORF">CAG72_08905</name>
</gene>
<sequence length="143" mass="15674">MVTQNTAFSVRVISVICMIGLLIVVMTGGYFLFLAKPETSKAEQDQDITVNVKSENDFSESPLSEDASYPSPVQQLQQTVAYGLVNQDAPDLPLLRGELAQFSQDNIQDGEVIVDIGQASELHDLKQRLEALNTVLSTKNSNE</sequence>
<dbReference type="EMBL" id="WXWW01000139">
    <property type="protein sequence ID" value="NAW65334.1"/>
    <property type="molecule type" value="Genomic_DNA"/>
</dbReference>